<evidence type="ECO:0000256" key="1">
    <source>
        <dbReference type="ARBA" id="ARBA00006233"/>
    </source>
</evidence>
<proteinExistence type="inferred from homology"/>
<dbReference type="PANTHER" id="PTHR31435">
    <property type="entry name" value="PROTEIN NATD1"/>
    <property type="match status" value="1"/>
</dbReference>
<protein>
    <recommendedName>
        <fullName evidence="2">Protein NATD1</fullName>
    </recommendedName>
    <alternativeName>
        <fullName evidence="3">N-acetyltransferase domain-containing protein 1</fullName>
    </alternativeName>
</protein>
<dbReference type="Proteomes" id="UP000472264">
    <property type="component" value="Chromosome 8"/>
</dbReference>
<evidence type="ECO:0000259" key="4">
    <source>
        <dbReference type="PROSITE" id="PS51729"/>
    </source>
</evidence>
<feature type="domain" description="N-acetyltransferase" evidence="4">
    <location>
        <begin position="31"/>
        <end position="119"/>
    </location>
</feature>
<dbReference type="InParanoid" id="A0A665TDM4"/>
<dbReference type="Pfam" id="PF14542">
    <property type="entry name" value="Acetyltransf_CG"/>
    <property type="match status" value="1"/>
</dbReference>
<dbReference type="OMA" id="KARVSCW"/>
<comment type="similarity">
    <text evidence="1">Belongs to the NATD1 family.</text>
</comment>
<reference evidence="5" key="2">
    <citation type="submission" date="2025-08" db="UniProtKB">
        <authorList>
            <consortium name="Ensembl"/>
        </authorList>
    </citation>
    <scope>IDENTIFICATION</scope>
</reference>
<evidence type="ECO:0000313" key="5">
    <source>
        <dbReference type="Ensembl" id="ENSENLP00000007979.1"/>
    </source>
</evidence>
<evidence type="ECO:0000313" key="6">
    <source>
        <dbReference type="Proteomes" id="UP000472264"/>
    </source>
</evidence>
<dbReference type="Ensembl" id="ENSENLT00000008340.1">
    <property type="protein sequence ID" value="ENSENLP00000007979.1"/>
    <property type="gene ID" value="ENSENLG00000003881.1"/>
</dbReference>
<dbReference type="Gene3D" id="3.40.630.30">
    <property type="match status" value="1"/>
</dbReference>
<dbReference type="InterPro" id="IPR045057">
    <property type="entry name" value="Gcn5-rel_NAT"/>
</dbReference>
<keyword evidence="6" id="KW-1185">Reference proteome</keyword>
<sequence length="125" mass="14138">MFPRLTALTPRLRGLQVALSSAGSGCRFAVDHDRQNRRFTVRPGTAHECAVLSYSFIGDKEVDLMSTYVPEALRGQGVAALLSQAAVEFLVEGNLKARVSCWYIQKYMEEHPHNHFYMHFLPQLL</sequence>
<accession>A0A665TDM4</accession>
<evidence type="ECO:0000256" key="3">
    <source>
        <dbReference type="ARBA" id="ARBA00031876"/>
    </source>
</evidence>
<name>A0A665TDM4_ECHNA</name>
<dbReference type="InterPro" id="IPR016181">
    <property type="entry name" value="Acyl_CoA_acyltransferase"/>
</dbReference>
<reference evidence="5" key="3">
    <citation type="submission" date="2025-09" db="UniProtKB">
        <authorList>
            <consortium name="Ensembl"/>
        </authorList>
    </citation>
    <scope>IDENTIFICATION</scope>
</reference>
<evidence type="ECO:0000256" key="2">
    <source>
        <dbReference type="ARBA" id="ARBA00020243"/>
    </source>
</evidence>
<dbReference type="PROSITE" id="PS51729">
    <property type="entry name" value="GNAT_YJDJ"/>
    <property type="match status" value="1"/>
</dbReference>
<dbReference type="PANTHER" id="PTHR31435:SF9">
    <property type="entry name" value="PROTEIN NATD1"/>
    <property type="match status" value="1"/>
</dbReference>
<reference evidence="5" key="1">
    <citation type="submission" date="2021-04" db="EMBL/GenBank/DDBJ databases">
        <authorList>
            <consortium name="Wellcome Sanger Institute Data Sharing"/>
        </authorList>
    </citation>
    <scope>NUCLEOTIDE SEQUENCE [LARGE SCALE GENOMIC DNA]</scope>
</reference>
<dbReference type="AlphaFoldDB" id="A0A665TDM4"/>
<gene>
    <name evidence="5" type="primary">LOC115047864</name>
</gene>
<dbReference type="PROSITE" id="PS51257">
    <property type="entry name" value="PROKAR_LIPOPROTEIN"/>
    <property type="match status" value="1"/>
</dbReference>
<dbReference type="SUPFAM" id="SSF55729">
    <property type="entry name" value="Acyl-CoA N-acyltransferases (Nat)"/>
    <property type="match status" value="1"/>
</dbReference>
<organism evidence="5 6">
    <name type="scientific">Echeneis naucrates</name>
    <name type="common">Live sharksucker</name>
    <dbReference type="NCBI Taxonomy" id="173247"/>
    <lineage>
        <taxon>Eukaryota</taxon>
        <taxon>Metazoa</taxon>
        <taxon>Chordata</taxon>
        <taxon>Craniata</taxon>
        <taxon>Vertebrata</taxon>
        <taxon>Euteleostomi</taxon>
        <taxon>Actinopterygii</taxon>
        <taxon>Neopterygii</taxon>
        <taxon>Teleostei</taxon>
        <taxon>Neoteleostei</taxon>
        <taxon>Acanthomorphata</taxon>
        <taxon>Carangaria</taxon>
        <taxon>Carangiformes</taxon>
        <taxon>Echeneidae</taxon>
        <taxon>Echeneis</taxon>
    </lineage>
</organism>
<dbReference type="InterPro" id="IPR031165">
    <property type="entry name" value="GNAT_YJDJ"/>
</dbReference>